<organism evidence="1 2">
    <name type="scientific">Sulfurovum zhangzhouensis</name>
    <dbReference type="NCBI Taxonomy" id="3019067"/>
    <lineage>
        <taxon>Bacteria</taxon>
        <taxon>Pseudomonadati</taxon>
        <taxon>Campylobacterota</taxon>
        <taxon>Epsilonproteobacteria</taxon>
        <taxon>Campylobacterales</taxon>
        <taxon>Sulfurovaceae</taxon>
        <taxon>Sulfurovum</taxon>
    </lineage>
</organism>
<sequence length="84" mass="8994">MRKQITNTGYTQVNTNPLSYLIQNITTSKVLIVVLPIGVQGPAADADYDFILNPDDGISDSDVEGIIWAKSTITSPVDVSVVEG</sequence>
<evidence type="ECO:0000313" key="2">
    <source>
        <dbReference type="Proteomes" id="UP001169069"/>
    </source>
</evidence>
<dbReference type="RefSeq" id="WP_289413820.1">
    <property type="nucleotide sequence ID" value="NZ_JAQIBD010000002.1"/>
</dbReference>
<evidence type="ECO:0000313" key="1">
    <source>
        <dbReference type="EMBL" id="MDM5272074.1"/>
    </source>
</evidence>
<proteinExistence type="predicted"/>
<gene>
    <name evidence="1" type="ORF">PGH07_07770</name>
</gene>
<name>A0ABT7QZ11_9BACT</name>
<dbReference type="Proteomes" id="UP001169069">
    <property type="component" value="Unassembled WGS sequence"/>
</dbReference>
<accession>A0ABT7QZ11</accession>
<keyword evidence="2" id="KW-1185">Reference proteome</keyword>
<comment type="caution">
    <text evidence="1">The sequence shown here is derived from an EMBL/GenBank/DDBJ whole genome shotgun (WGS) entry which is preliminary data.</text>
</comment>
<reference evidence="1" key="1">
    <citation type="submission" date="2023-01" db="EMBL/GenBank/DDBJ databases">
        <title>Sulfurovum sp. zt1-1 genome assembly.</title>
        <authorList>
            <person name="Wang J."/>
        </authorList>
    </citation>
    <scope>NUCLEOTIDE SEQUENCE</scope>
    <source>
        <strain evidence="1">Zt1-1</strain>
    </source>
</reference>
<dbReference type="EMBL" id="JAQIBD010000002">
    <property type="protein sequence ID" value="MDM5272074.1"/>
    <property type="molecule type" value="Genomic_DNA"/>
</dbReference>
<protein>
    <submittedName>
        <fullName evidence="1">Uncharacterized protein</fullName>
    </submittedName>
</protein>